<reference evidence="1 2" key="1">
    <citation type="submission" date="2018-06" db="EMBL/GenBank/DDBJ databases">
        <title>Genomic Encyclopedia of Archaeal and Bacterial Type Strains, Phase II (KMG-II): from individual species to whole genera.</title>
        <authorList>
            <person name="Goeker M."/>
        </authorList>
    </citation>
    <scope>NUCLEOTIDE SEQUENCE [LARGE SCALE GENOMIC DNA]</scope>
    <source>
        <strain evidence="1 2">ATCC BAA-1881</strain>
    </source>
</reference>
<evidence type="ECO:0000313" key="1">
    <source>
        <dbReference type="EMBL" id="PZW18120.1"/>
    </source>
</evidence>
<dbReference type="Proteomes" id="UP000248806">
    <property type="component" value="Unassembled WGS sequence"/>
</dbReference>
<evidence type="ECO:0000313" key="2">
    <source>
        <dbReference type="Proteomes" id="UP000248806"/>
    </source>
</evidence>
<protein>
    <submittedName>
        <fullName evidence="1">Uncharacterized protein</fullName>
    </submittedName>
</protein>
<accession>A0A326TP56</accession>
<dbReference type="EMBL" id="QKUF01000060">
    <property type="protein sequence ID" value="PZW18120.1"/>
    <property type="molecule type" value="Genomic_DNA"/>
</dbReference>
<gene>
    <name evidence="1" type="ORF">EI42_06346</name>
</gene>
<keyword evidence="2" id="KW-1185">Reference proteome</keyword>
<name>A0A326TP56_THEHA</name>
<dbReference type="AlphaFoldDB" id="A0A326TP56"/>
<comment type="caution">
    <text evidence="1">The sequence shown here is derived from an EMBL/GenBank/DDBJ whole genome shotgun (WGS) entry which is preliminary data.</text>
</comment>
<organism evidence="1 2">
    <name type="scientific">Thermosporothrix hazakensis</name>
    <dbReference type="NCBI Taxonomy" id="644383"/>
    <lineage>
        <taxon>Bacteria</taxon>
        <taxon>Bacillati</taxon>
        <taxon>Chloroflexota</taxon>
        <taxon>Ktedonobacteria</taxon>
        <taxon>Ktedonobacterales</taxon>
        <taxon>Thermosporotrichaceae</taxon>
        <taxon>Thermosporothrix</taxon>
    </lineage>
</organism>
<sequence length="54" mass="5718">MWFRIGTACSLGIPENKSNRCCMIASLLFSVGSSSELPELGESLLAVSSLVVRG</sequence>
<proteinExistence type="predicted"/>
<feature type="non-terminal residue" evidence="1">
    <location>
        <position position="54"/>
    </location>
</feature>